<evidence type="ECO:0000313" key="16">
    <source>
        <dbReference type="Proteomes" id="UP000322612"/>
    </source>
</evidence>
<evidence type="ECO:0000313" key="11">
    <source>
        <dbReference type="Proteomes" id="UP000077295"/>
    </source>
</evidence>
<accession>A0A0A5QXZ6</accession>
<dbReference type="Proteomes" id="UP000246375">
    <property type="component" value="Unassembled WGS sequence"/>
</dbReference>
<evidence type="ECO:0000313" key="7">
    <source>
        <dbReference type="EMBL" id="PXB40514.1"/>
    </source>
</evidence>
<dbReference type="EMBL" id="NMVR01000005">
    <property type="protein sequence ID" value="PJG40895.1"/>
    <property type="molecule type" value="Genomic_DNA"/>
</dbReference>
<accession>A0A155D3Z9</accession>
<reference evidence="9 16" key="6">
    <citation type="submission" date="2019-08" db="EMBL/GenBank/DDBJ databases">
        <title>Whole genome sequence analysis of bacterial isolates in patients.</title>
        <authorList>
            <person name="Jeong K.C."/>
        </authorList>
    </citation>
    <scope>NUCLEOTIDE SEQUENCE [LARGE SCALE GENOMIC DNA]</scope>
    <source>
        <strain evidence="9 16">KCJ3K342</strain>
    </source>
</reference>
<dbReference type="EMBL" id="VTDZ01000240">
    <property type="protein sequence ID" value="TYS02568.1"/>
    <property type="molecule type" value="Genomic_DNA"/>
</dbReference>
<evidence type="ECO:0000313" key="1">
    <source>
        <dbReference type="EMBL" id="CZW54221.1"/>
    </source>
</evidence>
<dbReference type="STRING" id="299766.BFV68_10505"/>
<dbReference type="AlphaFoldDB" id="A0A0A5QXZ6"/>
<dbReference type="Proteomes" id="UP000476281">
    <property type="component" value="Unassembled WGS sequence"/>
</dbReference>
<dbReference type="EMBL" id="QHMI01000008">
    <property type="protein sequence ID" value="PXB40514.1"/>
    <property type="molecule type" value="Genomic_DNA"/>
</dbReference>
<evidence type="ECO:0000313" key="14">
    <source>
        <dbReference type="Proteomes" id="UP000244004"/>
    </source>
</evidence>
<evidence type="ECO:0000313" key="17">
    <source>
        <dbReference type="Proteomes" id="UP000476281"/>
    </source>
</evidence>
<organism evidence="4 12">
    <name type="scientific">Enterobacter hormaechei</name>
    <dbReference type="NCBI Taxonomy" id="158836"/>
    <lineage>
        <taxon>Bacteria</taxon>
        <taxon>Pseudomonadati</taxon>
        <taxon>Pseudomonadota</taxon>
        <taxon>Gammaproteobacteria</taxon>
        <taxon>Enterobacterales</taxon>
        <taxon>Enterobacteriaceae</taxon>
        <taxon>Enterobacter</taxon>
        <taxon>Enterobacter cloacae complex</taxon>
    </lineage>
</organism>
<dbReference type="RefSeq" id="WP_003857265.1">
    <property type="nucleotide sequence ID" value="NZ_AMGJ01000032.1"/>
</dbReference>
<evidence type="ECO:0000313" key="4">
    <source>
        <dbReference type="EMBL" id="PJD87665.1"/>
    </source>
</evidence>
<protein>
    <submittedName>
        <fullName evidence="4">Two-component-system connector protein YcgZ</fullName>
    </submittedName>
</protein>
<dbReference type="OrthoDB" id="6420902at2"/>
<reference evidence="3" key="8">
    <citation type="submission" date="2020-07" db="EMBL/GenBank/DDBJ databases">
        <title>Clinical and genomic characterization of carbapenemase-producing Enterobacterales causing secondary infections during the COVID-19 crisis at a New York City hospital.</title>
        <authorList>
            <person name="Gomez-Simmonds A."/>
            <person name="Annavajhala M.K."/>
            <person name="Uhlemann A.-C."/>
        </authorList>
    </citation>
    <scope>NUCLEOTIDE SEQUENCE</scope>
    <source>
        <strain evidence="3">NK1396</strain>
    </source>
</reference>
<reference evidence="5 13" key="3">
    <citation type="submission" date="2017-07" db="EMBL/GenBank/DDBJ databases">
        <title>Draft genome sequence of Enterobacter cloacae ST128, a clinical strain coproducing KPC-2 and NDM-1 carbapenemases.</title>
        <authorList>
            <person name="Li X."/>
        </authorList>
    </citation>
    <scope>NUCLEOTIDE SEQUENCE [LARGE SCALE GENOMIC DNA]</scope>
    <source>
        <strain evidence="5 13">HBY</strain>
    </source>
</reference>
<evidence type="ECO:0000313" key="10">
    <source>
        <dbReference type="Proteomes" id="UP000076205"/>
    </source>
</evidence>
<dbReference type="Proteomes" id="UP000322612">
    <property type="component" value="Unassembled WGS sequence"/>
</dbReference>
<dbReference type="Proteomes" id="UP000229974">
    <property type="component" value="Unassembled WGS sequence"/>
</dbReference>
<evidence type="ECO:0000313" key="12">
    <source>
        <dbReference type="Proteomes" id="UP000229974"/>
    </source>
</evidence>
<evidence type="ECO:0000313" key="2">
    <source>
        <dbReference type="EMBL" id="KAB2529113.1"/>
    </source>
</evidence>
<evidence type="ECO:0000313" key="5">
    <source>
        <dbReference type="EMBL" id="PJG40895.1"/>
    </source>
</evidence>
<evidence type="ECO:0000313" key="6">
    <source>
        <dbReference type="EMBL" id="PTX88487.1"/>
    </source>
</evidence>
<dbReference type="Proteomes" id="UP000231328">
    <property type="component" value="Unassembled WGS sequence"/>
</dbReference>
<reference evidence="4 12" key="2">
    <citation type="journal article" date="2017" name="J. Antimicrob. Chemother.">
        <title>Characterization of the population structure, drug resistance mechanisms and plasmids of the community-associated Enterobacter cloacae complex in China.</title>
        <authorList>
            <person name="Zhou K."/>
            <person name="Yu W."/>
            <person name="Cao X."/>
            <person name="Shen P."/>
            <person name="Lu H."/>
            <person name="Luo Q."/>
            <person name="Rossen J.W.A."/>
            <person name="Xiao Y."/>
        </authorList>
    </citation>
    <scope>NUCLEOTIDE SEQUENCE [LARGE SCALE GENOMIC DNA]</scope>
    <source>
        <strain evidence="4 12">ECC904</strain>
    </source>
</reference>
<dbReference type="EMBL" id="JACXTA010000001">
    <property type="protein sequence ID" value="MBD3706683.1"/>
    <property type="molecule type" value="Genomic_DNA"/>
</dbReference>
<dbReference type="Proteomes" id="UP000244004">
    <property type="component" value="Unassembled WGS sequence"/>
</dbReference>
<sequence length="79" mass="9039">MRRNHAPSTAESAITLYFNKDNVPTQQETLGAIVSEIIKENVQLSRMTICTKLLRRIEESTSDVEKAHYNGLIALFFER</sequence>
<evidence type="ECO:0000313" key="13">
    <source>
        <dbReference type="Proteomes" id="UP000231328"/>
    </source>
</evidence>
<dbReference type="Proteomes" id="UP000076205">
    <property type="component" value="Unassembled WGS sequence"/>
</dbReference>
<proteinExistence type="predicted"/>
<dbReference type="Proteomes" id="UP000655273">
    <property type="component" value="Unassembled WGS sequence"/>
</dbReference>
<reference evidence="2 17" key="7">
    <citation type="submission" date="2019-09" db="EMBL/GenBank/DDBJ databases">
        <title>Reversal of blaTEM antimicrobial resistance by CRISPR-Cas9 in clinical E. coli and other Enterobacteriaceae strains.</title>
        <authorList>
            <person name="Tagliaferri T."/>
            <person name="Guimaraes N."/>
            <person name="Pereira M."/>
            <person name="Felicori L."/>
            <person name="Horz H.-P."/>
            <person name="Santos S."/>
            <person name="Mendes T."/>
        </authorList>
    </citation>
    <scope>NUCLEOTIDE SEQUENCE [LARGE SCALE GENOMIC DNA]</scope>
    <source>
        <strain evidence="2 17">E2_blaTEM_MG</strain>
    </source>
</reference>
<dbReference type="EMBL" id="FJYW01000001">
    <property type="protein sequence ID" value="CZW54221.1"/>
    <property type="molecule type" value="Genomic_DNA"/>
</dbReference>
<dbReference type="Proteomes" id="UP000077295">
    <property type="component" value="Unassembled WGS sequence"/>
</dbReference>
<reference evidence="6 14" key="4">
    <citation type="submission" date="2018-01" db="EMBL/GenBank/DDBJ databases">
        <title>Geographic spread and resistance mechanisms of dominant carbapenem-resistant Enterobacter cloacae complex clones ST171 and ST78.</title>
        <authorList>
            <person name="Gomez-Simmonds A."/>
            <person name="Annavajhala M.K."/>
            <person name="Wang Z."/>
            <person name="Macesic N."/>
            <person name="Hu Y."/>
            <person name="Giddins M.J."/>
            <person name="O'Malley A."/>
            <person name="Toussaint N.C."/>
            <person name="Whittier S."/>
            <person name="Torres V.J."/>
            <person name="Uhlemann A.-C."/>
        </authorList>
    </citation>
    <scope>NUCLEOTIDE SEQUENCE [LARGE SCALE GENOMIC DNA]</scope>
    <source>
        <strain evidence="6 14">78</strain>
    </source>
</reference>
<accession>A0A331QBK7</accession>
<dbReference type="EMBL" id="FKEV01000008">
    <property type="protein sequence ID" value="SAE42916.1"/>
    <property type="molecule type" value="Genomic_DNA"/>
</dbReference>
<evidence type="ECO:0000313" key="9">
    <source>
        <dbReference type="EMBL" id="TYS02568.1"/>
    </source>
</evidence>
<dbReference type="EMBL" id="WBSZ01000024">
    <property type="protein sequence ID" value="KAB2529113.1"/>
    <property type="molecule type" value="Genomic_DNA"/>
</dbReference>
<dbReference type="EMBL" id="PNXT01000001">
    <property type="protein sequence ID" value="PTX88487.1"/>
    <property type="molecule type" value="Genomic_DNA"/>
</dbReference>
<comment type="caution">
    <text evidence="4">The sequence shown here is derived from an EMBL/GenBank/DDBJ whole genome shotgun (WGS) entry which is preliminary data.</text>
</comment>
<reference evidence="10 11" key="1">
    <citation type="submission" date="2016-03" db="EMBL/GenBank/DDBJ databases">
        <authorList>
            <consortium name="Pathogen Informatics"/>
        </authorList>
    </citation>
    <scope>NUCLEOTIDE SEQUENCE [LARGE SCALE GENOMIC DNA]</scope>
    <source>
        <strain evidence="10">e1424</strain>
        <strain evidence="1">E1424</strain>
        <strain evidence="8">E552</strain>
        <strain evidence="11">e552</strain>
    </source>
</reference>
<evidence type="ECO:0000313" key="3">
    <source>
        <dbReference type="EMBL" id="MBD3706683.1"/>
    </source>
</evidence>
<evidence type="ECO:0000313" key="15">
    <source>
        <dbReference type="Proteomes" id="UP000246375"/>
    </source>
</evidence>
<dbReference type="GeneID" id="99705839"/>
<name>A0A0A5QXZ6_9ENTR</name>
<dbReference type="KEGG" id="ehm:AB284_14510"/>
<accession>A0A330DS94</accession>
<evidence type="ECO:0000313" key="8">
    <source>
        <dbReference type="EMBL" id="SAE42916.1"/>
    </source>
</evidence>
<reference evidence="7 15" key="5">
    <citation type="submission" date="2018-05" db="EMBL/GenBank/DDBJ databases">
        <title>Evaluation of testing and processing parameters for the GenePOC Carba assay.</title>
        <authorList>
            <person name="Walsh T.R."/>
        </authorList>
    </citation>
    <scope>NUCLEOTIDE SEQUENCE [LARGE SCALE GENOMIC DNA]</scope>
    <source>
        <strain evidence="7 15">PECIMP</strain>
    </source>
</reference>
<dbReference type="EMBL" id="NEEW01000002">
    <property type="protein sequence ID" value="PJD87665.1"/>
    <property type="molecule type" value="Genomic_DNA"/>
</dbReference>
<gene>
    <name evidence="4" type="ORF">B9Q30_05160</name>
    <name evidence="6" type="ORF">C1O12_08835</name>
    <name evidence="5" type="ORF">CGZ54_04515</name>
    <name evidence="7" type="ORF">DL189_12210</name>
    <name evidence="2" type="ORF">F9C29_02330</name>
    <name evidence="9" type="ORF">FZC81_26535</name>
    <name evidence="3" type="ORF">IE983_04410</name>
    <name evidence="8" type="ORF">SAMEA2273187_02587</name>
    <name evidence="1" type="ORF">SAMEA2273352_00098</name>
</gene>
<dbReference type="NCBIfam" id="NF040640">
    <property type="entry name" value="YcgZ_fam"/>
    <property type="match status" value="1"/>
</dbReference>